<name>A0ABW1I9K0_9PSEU</name>
<feature type="region of interest" description="Disordered" evidence="1">
    <location>
        <begin position="1"/>
        <end position="39"/>
    </location>
</feature>
<proteinExistence type="predicted"/>
<keyword evidence="2" id="KW-1133">Transmembrane helix</keyword>
<gene>
    <name evidence="3" type="ORF">ACFQH9_12220</name>
</gene>
<accession>A0ABW1I9K0</accession>
<dbReference type="Proteomes" id="UP001596119">
    <property type="component" value="Unassembled WGS sequence"/>
</dbReference>
<dbReference type="RefSeq" id="WP_379566118.1">
    <property type="nucleotide sequence ID" value="NZ_JBHSQK010000026.1"/>
</dbReference>
<feature type="transmembrane region" description="Helical" evidence="2">
    <location>
        <begin position="284"/>
        <end position="300"/>
    </location>
</feature>
<sequence>MSVVDRPDSSGPAVATGAPSAPTTREATTPAPDTAAPLTSAERAELERLRAELAALRAAPPPPPPPSRRPRGPIRWASVASAVLLVLGLLLVPVSVLAVWTHNQISDTDRFVATMGPVLDDPAVQTAVAGRVTQEVFTQVDVQQLANQAVDALAAQGLPAPIADRLHGLTGPLADGTRSFVQDKVQELVSSPAFVAAGQQALTVTHQQLAAVLAGQSSAITVQGGDAVLDLYPFVEAAKQRLVASGFELAAKIPPIHPTIALFPASTLIRAQTLYHLLDVTATWLPWLTLAFLIGGALLARNRRRATLVIGLAVMGTMLALAAALLVVRGIVVGAVPEQSSAAAASAYDIIVRFVRAALRTLFVVGLVVALAAWVTGPSSAAVRIRGTLARGVASLRRGAVARRLAEGPVGPWVHDHLGLVRTALVVLAALVVVLLDRPSGRTILVVVLVLLVLLGIVQFLDQPRPAEHRPAPPVADPQSPVPDGTGPTATGDGHDYTGNVRKGS</sequence>
<reference evidence="4" key="1">
    <citation type="journal article" date="2019" name="Int. J. Syst. Evol. Microbiol.">
        <title>The Global Catalogue of Microorganisms (GCM) 10K type strain sequencing project: providing services to taxonomists for standard genome sequencing and annotation.</title>
        <authorList>
            <consortium name="The Broad Institute Genomics Platform"/>
            <consortium name="The Broad Institute Genome Sequencing Center for Infectious Disease"/>
            <person name="Wu L."/>
            <person name="Ma J."/>
        </authorList>
    </citation>
    <scope>NUCLEOTIDE SEQUENCE [LARGE SCALE GENOMIC DNA]</scope>
    <source>
        <strain evidence="4">CGMCC 4.7397</strain>
    </source>
</reference>
<dbReference type="EMBL" id="JBHSQK010000026">
    <property type="protein sequence ID" value="MFC5949037.1"/>
    <property type="molecule type" value="Genomic_DNA"/>
</dbReference>
<evidence type="ECO:0000256" key="1">
    <source>
        <dbReference type="SAM" id="MobiDB-lite"/>
    </source>
</evidence>
<evidence type="ECO:0000256" key="2">
    <source>
        <dbReference type="SAM" id="Phobius"/>
    </source>
</evidence>
<evidence type="ECO:0000313" key="4">
    <source>
        <dbReference type="Proteomes" id="UP001596119"/>
    </source>
</evidence>
<feature type="transmembrane region" description="Helical" evidence="2">
    <location>
        <begin position="419"/>
        <end position="436"/>
    </location>
</feature>
<keyword evidence="4" id="KW-1185">Reference proteome</keyword>
<keyword evidence="2" id="KW-0472">Membrane</keyword>
<feature type="transmembrane region" description="Helical" evidence="2">
    <location>
        <begin position="312"/>
        <end position="337"/>
    </location>
</feature>
<organism evidence="3 4">
    <name type="scientific">Pseudonocardia lutea</name>
    <dbReference type="NCBI Taxonomy" id="2172015"/>
    <lineage>
        <taxon>Bacteria</taxon>
        <taxon>Bacillati</taxon>
        <taxon>Actinomycetota</taxon>
        <taxon>Actinomycetes</taxon>
        <taxon>Pseudonocardiales</taxon>
        <taxon>Pseudonocardiaceae</taxon>
        <taxon>Pseudonocardia</taxon>
    </lineage>
</organism>
<feature type="compositionally biased region" description="Low complexity" evidence="1">
    <location>
        <begin position="18"/>
        <end position="39"/>
    </location>
</feature>
<feature type="transmembrane region" description="Helical" evidence="2">
    <location>
        <begin position="357"/>
        <end position="376"/>
    </location>
</feature>
<feature type="transmembrane region" description="Helical" evidence="2">
    <location>
        <begin position="76"/>
        <end position="100"/>
    </location>
</feature>
<feature type="transmembrane region" description="Helical" evidence="2">
    <location>
        <begin position="442"/>
        <end position="461"/>
    </location>
</feature>
<keyword evidence="2" id="KW-0812">Transmembrane</keyword>
<feature type="region of interest" description="Disordered" evidence="1">
    <location>
        <begin position="467"/>
        <end position="505"/>
    </location>
</feature>
<evidence type="ECO:0008006" key="5">
    <source>
        <dbReference type="Google" id="ProtNLM"/>
    </source>
</evidence>
<feature type="compositionally biased region" description="Low complexity" evidence="1">
    <location>
        <begin position="482"/>
        <end position="492"/>
    </location>
</feature>
<comment type="caution">
    <text evidence="3">The sequence shown here is derived from an EMBL/GenBank/DDBJ whole genome shotgun (WGS) entry which is preliminary data.</text>
</comment>
<protein>
    <recommendedName>
        <fullName evidence="5">Integral membrane protein</fullName>
    </recommendedName>
</protein>
<evidence type="ECO:0000313" key="3">
    <source>
        <dbReference type="EMBL" id="MFC5949037.1"/>
    </source>
</evidence>